<comment type="subcellular location">
    <subcellularLocation>
        <location evidence="2">Nucleus</location>
    </subcellularLocation>
</comment>
<evidence type="ECO:0000256" key="4">
    <source>
        <dbReference type="ARBA" id="ARBA00012485"/>
    </source>
</evidence>
<evidence type="ECO:0000256" key="5">
    <source>
        <dbReference type="ARBA" id="ARBA00022553"/>
    </source>
</evidence>
<feature type="compositionally biased region" description="Low complexity" evidence="12">
    <location>
        <begin position="912"/>
        <end position="949"/>
    </location>
</feature>
<dbReference type="EC" id="2.3.2.26" evidence="4"/>
<evidence type="ECO:0000256" key="3">
    <source>
        <dbReference type="ARBA" id="ARBA00004906"/>
    </source>
</evidence>
<feature type="domain" description="WWE" evidence="14">
    <location>
        <begin position="70"/>
        <end position="152"/>
    </location>
</feature>
<evidence type="ECO:0000259" key="13">
    <source>
        <dbReference type="PROSITE" id="PS50237"/>
    </source>
</evidence>
<evidence type="ECO:0000313" key="16">
    <source>
        <dbReference type="WBParaSite" id="Gr19_v10_g5352.t2"/>
    </source>
</evidence>
<evidence type="ECO:0000256" key="12">
    <source>
        <dbReference type="SAM" id="MobiDB-lite"/>
    </source>
</evidence>
<feature type="region of interest" description="Disordered" evidence="12">
    <location>
        <begin position="581"/>
        <end position="603"/>
    </location>
</feature>
<evidence type="ECO:0000256" key="7">
    <source>
        <dbReference type="ARBA" id="ARBA00022786"/>
    </source>
</evidence>
<feature type="compositionally biased region" description="Low complexity" evidence="12">
    <location>
        <begin position="1483"/>
        <end position="1496"/>
    </location>
</feature>
<name>A0A914HXC9_GLORO</name>
<keyword evidence="8" id="KW-0539">Nucleus</keyword>
<reference evidence="16" key="1">
    <citation type="submission" date="2022-11" db="UniProtKB">
        <authorList>
            <consortium name="WormBaseParasite"/>
        </authorList>
    </citation>
    <scope>IDENTIFICATION</scope>
</reference>
<dbReference type="Proteomes" id="UP000887572">
    <property type="component" value="Unplaced"/>
</dbReference>
<feature type="region of interest" description="Disordered" evidence="12">
    <location>
        <begin position="1465"/>
        <end position="1505"/>
    </location>
</feature>
<dbReference type="PROSITE" id="PS50237">
    <property type="entry name" value="HECT"/>
    <property type="match status" value="1"/>
</dbReference>
<feature type="region of interest" description="Disordered" evidence="12">
    <location>
        <begin position="290"/>
        <end position="323"/>
    </location>
</feature>
<protein>
    <recommendedName>
        <fullName evidence="4">HECT-type E3 ubiquitin transferase</fullName>
        <ecNumber evidence="4">2.3.2.26</ecNumber>
    </recommendedName>
</protein>
<dbReference type="Pfam" id="PF02825">
    <property type="entry name" value="WWE"/>
    <property type="match status" value="1"/>
</dbReference>
<dbReference type="GO" id="GO:0005634">
    <property type="term" value="C:nucleus"/>
    <property type="evidence" value="ECO:0007669"/>
    <property type="project" value="UniProtKB-SubCell"/>
</dbReference>
<feature type="compositionally biased region" description="Basic and acidic residues" evidence="12">
    <location>
        <begin position="886"/>
        <end position="902"/>
    </location>
</feature>
<evidence type="ECO:0000256" key="8">
    <source>
        <dbReference type="ARBA" id="ARBA00023242"/>
    </source>
</evidence>
<dbReference type="InterPro" id="IPR025527">
    <property type="entry name" value="HUWE1/Rev1_UBM"/>
</dbReference>
<feature type="active site" description="Glycyl thioester intermediate" evidence="10">
    <location>
        <position position="1967"/>
    </location>
</feature>
<keyword evidence="7 10" id="KW-0833">Ubl conjugation pathway</keyword>
<dbReference type="InterPro" id="IPR037197">
    <property type="entry name" value="WWE_dom_sf"/>
</dbReference>
<evidence type="ECO:0000256" key="11">
    <source>
        <dbReference type="SAM" id="Coils"/>
    </source>
</evidence>
<dbReference type="Pfam" id="PF00632">
    <property type="entry name" value="HECT"/>
    <property type="match status" value="1"/>
</dbReference>
<sequence>MHLKKPLAVSSGFRKIDYIDTMSSTYDKMYKCFEARVKGDCSKKTTRKLLSPMLLFFDMFEQERCADIRQRLFQDAFQGSNFQWFYWTVDDHYGGVGEWREFTPLSISQLNKAVKKHQTSVRLTVAQRTYIIDFNEMTKRLVPDQQQQGFHPLHSSLIQLQNELRSGTERHRFLVKGILKIIKSSNAQPLDKELACNTLTLLLRLISLDGMAKEFLKDDGVQALLQLKHISDAAQIMTNGMAPPPTLNALATLILRQCIDSDHSWTADFDARSYISSTCDAGKALSKGLEESYSHADPSGSPVTGCLRGREQEDSSKGDGSAAVPNQNLHVLLDRIITELAHFDALLETDKKDRLMQPSNHLKLMAEILRSYPSIAVPAFAEQSLGDHQSVLRWIIERFLLSAPVNDLSDNAHWAKAVVTELVSNSSNQRITDYVIGDIKSLLHAAKKNNTSTKFADKVTVLAKLTMHLRDCLQTNNGQQTTKQSGFIVKSIHKKNLANDFVRSIWRLPLHERQGIDTVNTLLKLFEGMLSKSGGTLETMGQHMGRAVTAMDELNRTANIDPLLIGTSTPLREDQNSHLNEFASVPIQREDTGQADDSMVEPERAQEEILENILDTTQEVNEEGEESEDDSPHDSEEEDMDTGEEMAHQQEQNVHEGAMEDDHVSAADVNEHVLHSHLAADDDLEEMDDDDGEEDEEDETEIEGGAMGDLEDTLFDYIDTDFNALAQQMQDIRRRINLNIDASAIAVHQIQQAFAQHMPHNLRALIGYHPRNGGAVVRIRAGPHSNFARNFLDFERLATTTFNGAQIGGLQNGNALNQLFSSLAGWGQGMPREASPEDRFVPCFIDRLSEWCKIVDRQSMFIMGTVISSHLVSTIKVTPDSTAAEGQKEHTDKKEETPKTEGGELTQAATVQQTASIGDQQGQQQEEENTTVQMDDQSSASADTTAPTTSVDLVTSQGNTENADVQAVSDANAQQFATSMPEGVDPAFLAALPEDMRQEVIRDHLLQQQLNHTDNVTTRTDNELPPTERIAAIMGMEIPEGMDPAFLAALPEDIFHEVVRDHQRQQEQARQRRAQLQAQQQEAAQAIRHHHTHHRHFAMPRFLARSIRPTAAHREGPSSSTAASFAERSMQMLDRESICTLLLLYLLDQEKFDIARLQKLLKLVCTHPGTCDFTICALMSMFDGLEKFKAMECTDASEGGKFQSGWINEIRLQNALNRSERILLITSSSIYINNQIPRSFARNFMPKQIRSPTGKSDPPPSMPSHFWNIVRSINSRQIDEARKENSKLMHEMVADTIEKSPLAQLFKLLDSNLSKENRAVTDRIVRIIASLSQAIPSDFHEKMSSESKMWLGSCLQEFTNVLMTSCTDEALREGRALLAEMFRAIPSECHSILRAIYVSIKTQGDQLNSQLSIILQTADGNGQQSLLSVLKEISGRESVPNKLLKSLETLQYLCNQMKKLEEQRKKAELAKKKNESEKKDGVEPQQQQQESSSEPQLVADHTKDTDETSLLRKMIDELAPLWKELSNCLTLLERVEDSQHAVLCLQNAAEAFFLSYSLVISPTAQSAPTARTDHSDAADSPIAGGIETQLSSSAGAASGDELGRYQKEMFTFAEKHRSVLNQILRGNTQNLEGSAFAILTHFPKLLDFDVKTKYFHKELKKMDERNRYRHEDIAIRVRRSHLFGDSFRELYRLRPNDWKARLYIIFEGEEGQDAGGLLREWYAVITREIFNPNYALFITAPGDRATYMINKTSYVNPEHLDYYRFVGRVIAKAIYDNKQLDCYFTRAFYKHILNKYVRYQDIESEDPDLFKSLEFLLNHAVEDLGTELSFCVEENGLKTTVTDSNKQEYVHLMCQMKMTGSIRQQLNAFLEELELLISGLPDIDVDDLCGNTEYKTYTRTSPQIQWFWRALKAFEAEDKAKFLQFVTGTSKVPLQGFAHLEGMNGVQKFTIQKDTRSNNRLPSAHTCFNQLDLPEYPDYETLLKMLLLASRECSEGFAFA</sequence>
<keyword evidence="6" id="KW-0808">Transferase</keyword>
<evidence type="ECO:0000259" key="14">
    <source>
        <dbReference type="PROSITE" id="PS50918"/>
    </source>
</evidence>
<dbReference type="PANTHER" id="PTHR11254:SF67">
    <property type="entry name" value="E3 UBIQUITIN-PROTEIN LIGASE HUWE1"/>
    <property type="match status" value="1"/>
</dbReference>
<dbReference type="InterPro" id="IPR004170">
    <property type="entry name" value="WWE_dom"/>
</dbReference>
<dbReference type="SUPFAM" id="SSF117839">
    <property type="entry name" value="WWE domain"/>
    <property type="match status" value="1"/>
</dbReference>
<accession>A0A914HXC9</accession>
<dbReference type="Gene3D" id="3.90.1750.10">
    <property type="entry name" value="Hect, E3 ligase catalytic domains"/>
    <property type="match status" value="1"/>
</dbReference>
<evidence type="ECO:0000256" key="2">
    <source>
        <dbReference type="ARBA" id="ARBA00004123"/>
    </source>
</evidence>
<dbReference type="PANTHER" id="PTHR11254">
    <property type="entry name" value="HECT DOMAIN UBIQUITIN-PROTEIN LIGASE"/>
    <property type="match status" value="1"/>
</dbReference>
<feature type="region of interest" description="Disordered" evidence="12">
    <location>
        <begin position="879"/>
        <end position="949"/>
    </location>
</feature>
<dbReference type="InterPro" id="IPR035983">
    <property type="entry name" value="Hect_E3_ubiquitin_ligase"/>
</dbReference>
<dbReference type="Gene3D" id="3.30.2160.10">
    <property type="entry name" value="Hect, E3 ligase catalytic domain"/>
    <property type="match status" value="1"/>
</dbReference>
<dbReference type="GO" id="GO:0000209">
    <property type="term" value="P:protein polyubiquitination"/>
    <property type="evidence" value="ECO:0007669"/>
    <property type="project" value="TreeGrafter"/>
</dbReference>
<evidence type="ECO:0000256" key="10">
    <source>
        <dbReference type="PROSITE-ProRule" id="PRU00104"/>
    </source>
</evidence>
<keyword evidence="15" id="KW-1185">Reference proteome</keyword>
<feature type="compositionally biased region" description="Basic and acidic residues" evidence="12">
    <location>
        <begin position="645"/>
        <end position="657"/>
    </location>
</feature>
<dbReference type="CDD" id="cd00078">
    <property type="entry name" value="HECTc"/>
    <property type="match status" value="1"/>
</dbReference>
<dbReference type="InterPro" id="IPR050409">
    <property type="entry name" value="E3_ubiq-protein_ligase"/>
</dbReference>
<evidence type="ECO:0000313" key="15">
    <source>
        <dbReference type="Proteomes" id="UP000887572"/>
    </source>
</evidence>
<keyword evidence="5" id="KW-0597">Phosphoprotein</keyword>
<dbReference type="WBParaSite" id="Gr19_v10_g5352.t2">
    <property type="protein sequence ID" value="Gr19_v10_g5352.t2"/>
    <property type="gene ID" value="Gr19_v10_g5352"/>
</dbReference>
<feature type="compositionally biased region" description="Basic and acidic residues" evidence="12">
    <location>
        <begin position="308"/>
        <end position="317"/>
    </location>
</feature>
<dbReference type="Gene3D" id="3.30.2410.10">
    <property type="entry name" value="Hect, E3 ligase catalytic domain"/>
    <property type="match status" value="1"/>
</dbReference>
<dbReference type="GO" id="GO:0005737">
    <property type="term" value="C:cytoplasm"/>
    <property type="evidence" value="ECO:0007669"/>
    <property type="project" value="TreeGrafter"/>
</dbReference>
<dbReference type="Gene3D" id="3.30.720.50">
    <property type="match status" value="1"/>
</dbReference>
<feature type="coiled-coil region" evidence="11">
    <location>
        <begin position="1059"/>
        <end position="1086"/>
    </location>
</feature>
<dbReference type="FunFam" id="3.30.2410.10:FF:000004">
    <property type="entry name" value="E3 ubiquitin-protein ligase HUWE1, variant"/>
    <property type="match status" value="1"/>
</dbReference>
<dbReference type="SUPFAM" id="SSF56204">
    <property type="entry name" value="Hect, E3 ligase catalytic domain"/>
    <property type="match status" value="1"/>
</dbReference>
<dbReference type="GO" id="GO:0061630">
    <property type="term" value="F:ubiquitin protein ligase activity"/>
    <property type="evidence" value="ECO:0007669"/>
    <property type="project" value="UniProtKB-EC"/>
</dbReference>
<dbReference type="InterPro" id="IPR000569">
    <property type="entry name" value="HECT_dom"/>
</dbReference>
<proteinExistence type="inferred from homology"/>
<dbReference type="SMART" id="SM00119">
    <property type="entry name" value="HECTc"/>
    <property type="match status" value="1"/>
</dbReference>
<comment type="similarity">
    <text evidence="9">Belongs to the UPL family. TOM1/PTR1 subfamily.</text>
</comment>
<comment type="catalytic activity">
    <reaction evidence="1">
        <text>S-ubiquitinyl-[E2 ubiquitin-conjugating enzyme]-L-cysteine + [acceptor protein]-L-lysine = [E2 ubiquitin-conjugating enzyme]-L-cysteine + N(6)-ubiquitinyl-[acceptor protein]-L-lysine.</text>
        <dbReference type="EC" id="2.3.2.26"/>
    </reaction>
</comment>
<feature type="region of interest" description="Disordered" evidence="12">
    <location>
        <begin position="618"/>
        <end position="657"/>
    </location>
</feature>
<organism evidence="15 16">
    <name type="scientific">Globodera rostochiensis</name>
    <name type="common">Golden nematode worm</name>
    <name type="synonym">Heterodera rostochiensis</name>
    <dbReference type="NCBI Taxonomy" id="31243"/>
    <lineage>
        <taxon>Eukaryota</taxon>
        <taxon>Metazoa</taxon>
        <taxon>Ecdysozoa</taxon>
        <taxon>Nematoda</taxon>
        <taxon>Chromadorea</taxon>
        <taxon>Rhabditida</taxon>
        <taxon>Tylenchina</taxon>
        <taxon>Tylenchomorpha</taxon>
        <taxon>Tylenchoidea</taxon>
        <taxon>Heteroderidae</taxon>
        <taxon>Heteroderinae</taxon>
        <taxon>Globodera</taxon>
    </lineage>
</organism>
<dbReference type="PROSITE" id="PS50918">
    <property type="entry name" value="WWE"/>
    <property type="match status" value="1"/>
</dbReference>
<evidence type="ECO:0000256" key="9">
    <source>
        <dbReference type="ARBA" id="ARBA00034494"/>
    </source>
</evidence>
<evidence type="ECO:0000256" key="6">
    <source>
        <dbReference type="ARBA" id="ARBA00022679"/>
    </source>
</evidence>
<feature type="compositionally biased region" description="Basic and acidic residues" evidence="12">
    <location>
        <begin position="1465"/>
        <end position="1482"/>
    </location>
</feature>
<feature type="compositionally biased region" description="Acidic residues" evidence="12">
    <location>
        <begin position="620"/>
        <end position="644"/>
    </location>
</feature>
<feature type="compositionally biased region" description="Acidic residues" evidence="12">
    <location>
        <begin position="681"/>
        <end position="702"/>
    </location>
</feature>
<dbReference type="GO" id="GO:0006511">
    <property type="term" value="P:ubiquitin-dependent protein catabolic process"/>
    <property type="evidence" value="ECO:0007669"/>
    <property type="project" value="TreeGrafter"/>
</dbReference>
<dbReference type="FunFam" id="3.90.1750.10:FF:000003">
    <property type="entry name" value="E3 ubiquitin-protein ligase UPL1"/>
    <property type="match status" value="1"/>
</dbReference>
<dbReference type="Gene3D" id="6.10.250.1630">
    <property type="match status" value="1"/>
</dbReference>
<feature type="region of interest" description="Disordered" evidence="12">
    <location>
        <begin position="678"/>
        <end position="708"/>
    </location>
</feature>
<feature type="domain" description="HECT" evidence="13">
    <location>
        <begin position="1694"/>
        <end position="2000"/>
    </location>
</feature>
<keyword evidence="11" id="KW-0175">Coiled coil</keyword>
<evidence type="ECO:0000256" key="1">
    <source>
        <dbReference type="ARBA" id="ARBA00000885"/>
    </source>
</evidence>
<comment type="pathway">
    <text evidence="3">Protein modification; protein ubiquitination.</text>
</comment>
<dbReference type="Pfam" id="PF14377">
    <property type="entry name" value="UBM"/>
    <property type="match status" value="2"/>
</dbReference>